<dbReference type="Proteomes" id="UP001367508">
    <property type="component" value="Unassembled WGS sequence"/>
</dbReference>
<accession>A0AAN9KR65</accession>
<dbReference type="InterPro" id="IPR029060">
    <property type="entry name" value="PIN-like_dom_sf"/>
</dbReference>
<evidence type="ECO:0000256" key="3">
    <source>
        <dbReference type="ARBA" id="ARBA00022552"/>
    </source>
</evidence>
<evidence type="ECO:0000256" key="5">
    <source>
        <dbReference type="ARBA" id="ARBA00037300"/>
    </source>
</evidence>
<evidence type="ECO:0000256" key="6">
    <source>
        <dbReference type="ARBA" id="ARBA00038503"/>
    </source>
</evidence>
<dbReference type="Pfam" id="PF24779">
    <property type="entry name" value="UTP23_sensor"/>
    <property type="match status" value="1"/>
</dbReference>
<feature type="compositionally biased region" description="Basic residues" evidence="7">
    <location>
        <begin position="439"/>
        <end position="451"/>
    </location>
</feature>
<dbReference type="PANTHER" id="PTHR12416">
    <property type="entry name" value="RRNA-PROCESSING PROTEIN UTP23 HOMOLOG"/>
    <property type="match status" value="1"/>
</dbReference>
<evidence type="ECO:0000313" key="10">
    <source>
        <dbReference type="Proteomes" id="UP001367508"/>
    </source>
</evidence>
<evidence type="ECO:0000259" key="8">
    <source>
        <dbReference type="Pfam" id="PF24779"/>
    </source>
</evidence>
<evidence type="ECO:0000256" key="4">
    <source>
        <dbReference type="ARBA" id="ARBA00023242"/>
    </source>
</evidence>
<evidence type="ECO:0000256" key="1">
    <source>
        <dbReference type="ARBA" id="ARBA00004604"/>
    </source>
</evidence>
<dbReference type="SUPFAM" id="SSF88723">
    <property type="entry name" value="PIN domain-like"/>
    <property type="match status" value="1"/>
</dbReference>
<comment type="caution">
    <text evidence="9">The sequence shown here is derived from an EMBL/GenBank/DDBJ whole genome shotgun (WGS) entry which is preliminary data.</text>
</comment>
<dbReference type="CDD" id="cd08553">
    <property type="entry name" value="PIN_Fcf1-like"/>
    <property type="match status" value="1"/>
</dbReference>
<dbReference type="EMBL" id="JAYMYQ010000007">
    <property type="protein sequence ID" value="KAK7320514.1"/>
    <property type="molecule type" value="Genomic_DNA"/>
</dbReference>
<dbReference type="Gene3D" id="3.40.50.1010">
    <property type="entry name" value="5'-nuclease"/>
    <property type="match status" value="1"/>
</dbReference>
<keyword evidence="2" id="KW-0690">Ribosome biogenesis</keyword>
<evidence type="ECO:0000313" key="9">
    <source>
        <dbReference type="EMBL" id="KAK7320514.1"/>
    </source>
</evidence>
<feature type="region of interest" description="Disordered" evidence="7">
    <location>
        <begin position="358"/>
        <end position="458"/>
    </location>
</feature>
<proteinExistence type="inferred from homology"/>
<keyword evidence="3" id="KW-0698">rRNA processing</keyword>
<keyword evidence="4" id="KW-0539">Nucleus</keyword>
<evidence type="ECO:0000256" key="7">
    <source>
        <dbReference type="SAM" id="MobiDB-lite"/>
    </source>
</evidence>
<name>A0AAN9KR65_CANGL</name>
<dbReference type="GO" id="GO:0032040">
    <property type="term" value="C:small-subunit processome"/>
    <property type="evidence" value="ECO:0007669"/>
    <property type="project" value="InterPro"/>
</dbReference>
<evidence type="ECO:0000256" key="2">
    <source>
        <dbReference type="ARBA" id="ARBA00022517"/>
    </source>
</evidence>
<reference evidence="9 10" key="1">
    <citation type="submission" date="2024-01" db="EMBL/GenBank/DDBJ databases">
        <title>The genomes of 5 underutilized Papilionoideae crops provide insights into root nodulation and disease resistanc.</title>
        <authorList>
            <person name="Jiang F."/>
        </authorList>
    </citation>
    <scope>NUCLEOTIDE SEQUENCE [LARGE SCALE GENOMIC DNA]</scope>
    <source>
        <strain evidence="9">LVBAO_FW01</strain>
        <tissue evidence="9">Leaves</tissue>
    </source>
</reference>
<comment type="subcellular location">
    <subcellularLocation>
        <location evidence="1">Nucleus</location>
        <location evidence="1">Nucleolus</location>
    </subcellularLocation>
</comment>
<gene>
    <name evidence="9" type="ORF">VNO77_30060</name>
</gene>
<keyword evidence="10" id="KW-1185">Reference proteome</keyword>
<organism evidence="9 10">
    <name type="scientific">Canavalia gladiata</name>
    <name type="common">Sword bean</name>
    <name type="synonym">Dolichos gladiatus</name>
    <dbReference type="NCBI Taxonomy" id="3824"/>
    <lineage>
        <taxon>Eukaryota</taxon>
        <taxon>Viridiplantae</taxon>
        <taxon>Streptophyta</taxon>
        <taxon>Embryophyta</taxon>
        <taxon>Tracheophyta</taxon>
        <taxon>Spermatophyta</taxon>
        <taxon>Magnoliopsida</taxon>
        <taxon>eudicotyledons</taxon>
        <taxon>Gunneridae</taxon>
        <taxon>Pentapetalae</taxon>
        <taxon>rosids</taxon>
        <taxon>fabids</taxon>
        <taxon>Fabales</taxon>
        <taxon>Fabaceae</taxon>
        <taxon>Papilionoideae</taxon>
        <taxon>50 kb inversion clade</taxon>
        <taxon>NPAAA clade</taxon>
        <taxon>indigoferoid/millettioid clade</taxon>
        <taxon>Phaseoleae</taxon>
        <taxon>Canavalia</taxon>
    </lineage>
</organism>
<dbReference type="InterPro" id="IPR006984">
    <property type="entry name" value="Fcf1/UTP23"/>
</dbReference>
<dbReference type="Pfam" id="PF04900">
    <property type="entry name" value="Fcf1"/>
    <property type="match status" value="1"/>
</dbReference>
<feature type="domain" description="UTP23 sensor motif region" evidence="8">
    <location>
        <begin position="401"/>
        <end position="419"/>
    </location>
</feature>
<dbReference type="FunFam" id="3.40.50.1010:FF:000006">
    <property type="entry name" value="rRNA-processing protein UTP23 homolog"/>
    <property type="match status" value="1"/>
</dbReference>
<protein>
    <recommendedName>
        <fullName evidence="8">UTP23 sensor motif region domain-containing protein</fullName>
    </recommendedName>
</protein>
<sequence>MSQHCVACSSIVSHLPLSSWEPYSERHQHWKTVTAVQRQEVLWFCFSPVLWFVLKRALQRQRQPHPPRQCSGRKSRFGSALLRVIDTGSAPCSRAPPHFASFSVNCLELVPSASSSFNFAVFVQTQARFTMVLQYPTSSLISSMRKAYNSMHLLHYKRCIAFTFWFLNSSIMKVKKQKRHRKSLTFYTACFGFRKPFKVLCDGTFVHHLLVNRITPADKALGNILSATVKLYTTRCVLAELKRLGGSYSEALEAAHKLIVARCEHDKCMRADACIAEVVGENNSEHFFVASQDGDLRKKLQEVPGVPLIFGLRNALFLEPPSAFQRQYVKTSEEGRLHMTDKECQMFKDRIMTRLTGEEANDSITEIDENKDSGDQTINVQSEKRSTATRNLLDIKDKPQFKRKRAKAPNPLSCKKKKSNNQHIGSLKETKGDTTATAKRSRKRKRSNKKKMSTETVT</sequence>
<comment type="function">
    <text evidence="5">Involved in rRNA-processing and ribosome biogenesis.</text>
</comment>
<dbReference type="InterPro" id="IPR057776">
    <property type="entry name" value="UTP23_sensor"/>
</dbReference>
<dbReference type="AlphaFoldDB" id="A0AAN9KR65"/>
<dbReference type="GO" id="GO:0006364">
    <property type="term" value="P:rRNA processing"/>
    <property type="evidence" value="ECO:0007669"/>
    <property type="project" value="UniProtKB-KW"/>
</dbReference>
<comment type="similarity">
    <text evidence="6">Belongs to the UTP23/FCF1 family. UTP23 subfamily.</text>
</comment>